<feature type="domain" description="Pus10-like C-terminal" evidence="5">
    <location>
        <begin position="285"/>
        <end position="437"/>
    </location>
</feature>
<evidence type="ECO:0000259" key="5">
    <source>
        <dbReference type="Pfam" id="PF21238"/>
    </source>
</evidence>
<dbReference type="EC" id="5.4.99.25" evidence="1"/>
<dbReference type="InterPro" id="IPR048741">
    <property type="entry name" value="Pus10-like_C"/>
</dbReference>
<keyword evidence="3" id="KW-0413">Isomerase</keyword>
<evidence type="ECO:0000256" key="3">
    <source>
        <dbReference type="ARBA" id="ARBA00023235"/>
    </source>
</evidence>
<dbReference type="GO" id="GO:0160148">
    <property type="term" value="F:tRNA pseudouridine(55) synthase activity"/>
    <property type="evidence" value="ECO:0007669"/>
    <property type="project" value="UniProtKB-EC"/>
</dbReference>
<feature type="domain" description="Pus10 N-terminal eukaryotes" evidence="4">
    <location>
        <begin position="87"/>
        <end position="205"/>
    </location>
</feature>
<dbReference type="Pfam" id="PF21238">
    <property type="entry name" value="Pus10_C"/>
    <property type="match status" value="1"/>
</dbReference>
<keyword evidence="2" id="KW-0819">tRNA processing</keyword>
<dbReference type="PANTHER" id="PTHR21568:SF0">
    <property type="entry name" value="TRNA PSEUDOURIDINE SYNTHASE PUS10"/>
    <property type="match status" value="1"/>
</dbReference>
<dbReference type="InterPro" id="IPR039894">
    <property type="entry name" value="Pus10-like"/>
</dbReference>
<name>A0A2P2JQJ5_RHIMU</name>
<reference evidence="6" key="1">
    <citation type="submission" date="2018-02" db="EMBL/GenBank/DDBJ databases">
        <title>Rhizophora mucronata_Transcriptome.</title>
        <authorList>
            <person name="Meera S.P."/>
            <person name="Sreeshan A."/>
            <person name="Augustine A."/>
        </authorList>
    </citation>
    <scope>NUCLEOTIDE SEQUENCE</scope>
    <source>
        <tissue evidence="6">Leaf</tissue>
    </source>
</reference>
<proteinExistence type="predicted"/>
<dbReference type="GO" id="GO:0031119">
    <property type="term" value="P:tRNA pseudouridine synthesis"/>
    <property type="evidence" value="ECO:0007669"/>
    <property type="project" value="TreeGrafter"/>
</dbReference>
<sequence length="440" mass="49008">MKLLKDAVVSLPSHAVKHLLSKKVCMRCIFGLFGINRQAYLFSTLLPSLMPAILEEPTDTEGSGVKENEDLGNTSARKGLEVERDICSLCLGILQFTYRNDEKMVVKEQGADEFTASIANLVQQEGHQMDSFSLEVSIPSTVKQNEQVVWSYVKGKYGSEHWLQGGLSELISTKDALKYAVVNSLEALLGVKSGPSSYRICLTYTESQALSVAPNMMERNGVSKRKKTVSGGASNRVDTVNDELVGTERASNLEDQESATWFKFSKERVSEPCDLVVHCYRTPIYFGGRYLKFSRNVSQTRWIIDEERMGDASVEEIIGGNILPAFRGDSYKFHAAGREDIDVRMLGSGRPFLVEVQNARQVPCDASVKQIETNINDSNKNLVGVKNLKVVTSHGWTLMHEGEAEKQKQYCALVWTSRPIEDEDLRSIASLKDMVITLQA</sequence>
<evidence type="ECO:0000259" key="4">
    <source>
        <dbReference type="Pfam" id="PF21237"/>
    </source>
</evidence>
<dbReference type="EMBL" id="GGEC01015256">
    <property type="protein sequence ID" value="MBW95739.1"/>
    <property type="molecule type" value="Transcribed_RNA"/>
</dbReference>
<dbReference type="InterPro" id="IPR048742">
    <property type="entry name" value="Pus10_N_euk"/>
</dbReference>
<evidence type="ECO:0000313" key="6">
    <source>
        <dbReference type="EMBL" id="MBW95739.1"/>
    </source>
</evidence>
<dbReference type="Pfam" id="PF21237">
    <property type="entry name" value="Pus10_N_euk"/>
    <property type="match status" value="1"/>
</dbReference>
<accession>A0A2P2JQJ5</accession>
<evidence type="ECO:0000256" key="1">
    <source>
        <dbReference type="ARBA" id="ARBA00012787"/>
    </source>
</evidence>
<protein>
    <recommendedName>
        <fullName evidence="1">tRNA pseudouridine(55) synthase</fullName>
        <ecNumber evidence="1">5.4.99.25</ecNumber>
    </recommendedName>
</protein>
<dbReference type="AlphaFoldDB" id="A0A2P2JQJ5"/>
<evidence type="ECO:0000256" key="2">
    <source>
        <dbReference type="ARBA" id="ARBA00022694"/>
    </source>
</evidence>
<organism evidence="6">
    <name type="scientific">Rhizophora mucronata</name>
    <name type="common">Asiatic mangrove</name>
    <dbReference type="NCBI Taxonomy" id="61149"/>
    <lineage>
        <taxon>Eukaryota</taxon>
        <taxon>Viridiplantae</taxon>
        <taxon>Streptophyta</taxon>
        <taxon>Embryophyta</taxon>
        <taxon>Tracheophyta</taxon>
        <taxon>Spermatophyta</taxon>
        <taxon>Magnoliopsida</taxon>
        <taxon>eudicotyledons</taxon>
        <taxon>Gunneridae</taxon>
        <taxon>Pentapetalae</taxon>
        <taxon>rosids</taxon>
        <taxon>fabids</taxon>
        <taxon>Malpighiales</taxon>
        <taxon>Rhizophoraceae</taxon>
        <taxon>Rhizophora</taxon>
    </lineage>
</organism>
<dbReference type="FunFam" id="3.30.70.2510:FF:000001">
    <property type="entry name" value="tRNA pseudouridine synthase Pus10"/>
    <property type="match status" value="1"/>
</dbReference>
<dbReference type="PANTHER" id="PTHR21568">
    <property type="entry name" value="TRNA PSEUDOURIDINE SYNTHASE PUS10"/>
    <property type="match status" value="1"/>
</dbReference>
<dbReference type="Gene3D" id="3.30.70.2510">
    <property type="match status" value="1"/>
</dbReference>